<reference evidence="3" key="2">
    <citation type="submission" date="2023-01" db="EMBL/GenBank/DDBJ databases">
        <authorList>
            <person name="Sun Q."/>
            <person name="Evtushenko L."/>
        </authorList>
    </citation>
    <scope>NUCLEOTIDE SEQUENCE</scope>
    <source>
        <strain evidence="3">VKM B-2935</strain>
    </source>
</reference>
<dbReference type="AlphaFoldDB" id="A0A9W6K7T4"/>
<dbReference type="EMBL" id="BSFN01000011">
    <property type="protein sequence ID" value="GLK90487.1"/>
    <property type="molecule type" value="Genomic_DNA"/>
</dbReference>
<dbReference type="Pfam" id="PF11738">
    <property type="entry name" value="DUF3298"/>
    <property type="match status" value="1"/>
</dbReference>
<accession>A0A9W6K7T4</accession>
<keyword evidence="1" id="KW-0732">Signal</keyword>
<dbReference type="InterPro" id="IPR021729">
    <property type="entry name" value="DUF3298"/>
</dbReference>
<evidence type="ECO:0000313" key="3">
    <source>
        <dbReference type="EMBL" id="GLK90487.1"/>
    </source>
</evidence>
<dbReference type="Proteomes" id="UP001143328">
    <property type="component" value="Unassembled WGS sequence"/>
</dbReference>
<feature type="signal peptide" evidence="1">
    <location>
        <begin position="1"/>
        <end position="22"/>
    </location>
</feature>
<evidence type="ECO:0000259" key="2">
    <source>
        <dbReference type="Pfam" id="PF11738"/>
    </source>
</evidence>
<proteinExistence type="predicted"/>
<comment type="caution">
    <text evidence="3">The sequence shown here is derived from an EMBL/GenBank/DDBJ whole genome shotgun (WGS) entry which is preliminary data.</text>
</comment>
<keyword evidence="4" id="KW-1185">Reference proteome</keyword>
<protein>
    <submittedName>
        <fullName evidence="3">DUF3298 domain-containing protein</fullName>
    </submittedName>
</protein>
<evidence type="ECO:0000256" key="1">
    <source>
        <dbReference type="SAM" id="SignalP"/>
    </source>
</evidence>
<sequence length="248" mass="27683">MPLLKACTPLVLAMLLGGCASLFQPDYTDKLDVKRTAWEHTQPGCQGSDCPLVNIDTVSFADEPQLTALIDQRLRQMTINTPDATLPATLQSYEKSFLQSAEPGWSSYLQAKVREQHDGLVIIELSSYLFTGGAHGMPGRQLINYDRKLHKVLTLQDMLVPGQEAAFWQAAELAHKGWLMANKLDQDPEFIKTWPFQRTDNIGLTFGAVSLMYDVYSIAPYASGHPELKIPYPRLNGIIKPQYFPGRG</sequence>
<evidence type="ECO:0000313" key="4">
    <source>
        <dbReference type="Proteomes" id="UP001143328"/>
    </source>
</evidence>
<gene>
    <name evidence="3" type="ORF">GCM10017655_35510</name>
</gene>
<reference evidence="3" key="1">
    <citation type="journal article" date="2014" name="Int. J. Syst. Evol. Microbiol.">
        <title>Complete genome sequence of Corynebacterium casei LMG S-19264T (=DSM 44701T), isolated from a smear-ripened cheese.</title>
        <authorList>
            <consortium name="US DOE Joint Genome Institute (JGI-PGF)"/>
            <person name="Walter F."/>
            <person name="Albersmeier A."/>
            <person name="Kalinowski J."/>
            <person name="Ruckert C."/>
        </authorList>
    </citation>
    <scope>NUCLEOTIDE SEQUENCE</scope>
    <source>
        <strain evidence="3">VKM B-2935</strain>
    </source>
</reference>
<name>A0A9W6K7T4_9PSED</name>
<dbReference type="Gene3D" id="3.90.640.20">
    <property type="entry name" value="Heat-shock cognate protein, ATPase"/>
    <property type="match status" value="1"/>
</dbReference>
<organism evidence="3 4">
    <name type="scientific">Pseudomonas turukhanskensis</name>
    <dbReference type="NCBI Taxonomy" id="1806536"/>
    <lineage>
        <taxon>Bacteria</taxon>
        <taxon>Pseudomonadati</taxon>
        <taxon>Pseudomonadota</taxon>
        <taxon>Gammaproteobacteria</taxon>
        <taxon>Pseudomonadales</taxon>
        <taxon>Pseudomonadaceae</taxon>
        <taxon>Pseudomonas</taxon>
    </lineage>
</organism>
<feature type="domain" description="DUF3298" evidence="2">
    <location>
        <begin position="157"/>
        <end position="232"/>
    </location>
</feature>
<dbReference type="PROSITE" id="PS51257">
    <property type="entry name" value="PROKAR_LIPOPROTEIN"/>
    <property type="match status" value="1"/>
</dbReference>
<feature type="chain" id="PRO_5040910236" evidence="1">
    <location>
        <begin position="23"/>
        <end position="248"/>
    </location>
</feature>
<dbReference type="RefSeq" id="WP_271196673.1">
    <property type="nucleotide sequence ID" value="NZ_BSFN01000011.1"/>
</dbReference>
<dbReference type="Gene3D" id="3.30.565.40">
    <property type="entry name" value="Fervidobacterium nodosum Rt17-B1 like"/>
    <property type="match status" value="1"/>
</dbReference>
<dbReference type="InterPro" id="IPR037126">
    <property type="entry name" value="PdaC/RsiV-like_sf"/>
</dbReference>